<dbReference type="InParanoid" id="A0A3N1HUF6"/>
<organism evidence="3 4">
    <name type="scientific">Pseudokineococcus lusitanus</name>
    <dbReference type="NCBI Taxonomy" id="763993"/>
    <lineage>
        <taxon>Bacteria</taxon>
        <taxon>Bacillati</taxon>
        <taxon>Actinomycetota</taxon>
        <taxon>Actinomycetes</taxon>
        <taxon>Kineosporiales</taxon>
        <taxon>Kineosporiaceae</taxon>
        <taxon>Pseudokineococcus</taxon>
    </lineage>
</organism>
<feature type="domain" description="Nudix hydrolase" evidence="2">
    <location>
        <begin position="57"/>
        <end position="196"/>
    </location>
</feature>
<dbReference type="Gene3D" id="3.90.79.10">
    <property type="entry name" value="Nucleoside Triphosphate Pyrophosphohydrolase"/>
    <property type="match status" value="1"/>
</dbReference>
<protein>
    <submittedName>
        <fullName evidence="3">8-oxo-dGTP pyrophosphatase MutT (NUDIX family)</fullName>
    </submittedName>
</protein>
<evidence type="ECO:0000256" key="1">
    <source>
        <dbReference type="ARBA" id="ARBA00005582"/>
    </source>
</evidence>
<dbReference type="CDD" id="cd03674">
    <property type="entry name" value="NUDIX_Hydrolase"/>
    <property type="match status" value="1"/>
</dbReference>
<dbReference type="Pfam" id="PF00293">
    <property type="entry name" value="NUDIX"/>
    <property type="match status" value="1"/>
</dbReference>
<dbReference type="Proteomes" id="UP000276232">
    <property type="component" value="Unassembled WGS sequence"/>
</dbReference>
<dbReference type="PANTHER" id="PTHR43736">
    <property type="entry name" value="ADP-RIBOSE PYROPHOSPHATASE"/>
    <property type="match status" value="1"/>
</dbReference>
<accession>A0A3N1HUF6</accession>
<reference evidence="3 4" key="1">
    <citation type="journal article" date="2015" name="Stand. Genomic Sci.">
        <title>Genomic Encyclopedia of Bacterial and Archaeal Type Strains, Phase III: the genomes of soil and plant-associated and newly described type strains.</title>
        <authorList>
            <person name="Whitman W.B."/>
            <person name="Woyke T."/>
            <person name="Klenk H.P."/>
            <person name="Zhou Y."/>
            <person name="Lilburn T.G."/>
            <person name="Beck B.J."/>
            <person name="De Vos P."/>
            <person name="Vandamme P."/>
            <person name="Eisen J.A."/>
            <person name="Garrity G."/>
            <person name="Hugenholtz P."/>
            <person name="Kyrpides N.C."/>
        </authorList>
    </citation>
    <scope>NUCLEOTIDE SEQUENCE [LARGE SCALE GENOMIC DNA]</scope>
    <source>
        <strain evidence="3 4">CECT 7306</strain>
    </source>
</reference>
<dbReference type="EMBL" id="RJKN01000001">
    <property type="protein sequence ID" value="ROP46030.1"/>
    <property type="molecule type" value="Genomic_DNA"/>
</dbReference>
<name>A0A3N1HUF6_9ACTN</name>
<dbReference type="SUPFAM" id="SSF55811">
    <property type="entry name" value="Nudix"/>
    <property type="match status" value="1"/>
</dbReference>
<dbReference type="InterPro" id="IPR000086">
    <property type="entry name" value="NUDIX_hydrolase_dom"/>
</dbReference>
<gene>
    <name evidence="3" type="ORF">EDC03_0651</name>
</gene>
<comment type="caution">
    <text evidence="3">The sequence shown here is derived from an EMBL/GenBank/DDBJ whole genome shotgun (WGS) entry which is preliminary data.</text>
</comment>
<dbReference type="InterPro" id="IPR015797">
    <property type="entry name" value="NUDIX_hydrolase-like_dom_sf"/>
</dbReference>
<evidence type="ECO:0000313" key="3">
    <source>
        <dbReference type="EMBL" id="ROP46030.1"/>
    </source>
</evidence>
<evidence type="ECO:0000313" key="4">
    <source>
        <dbReference type="Proteomes" id="UP000276232"/>
    </source>
</evidence>
<keyword evidence="4" id="KW-1185">Reference proteome</keyword>
<sequence length="201" mass="20914">MTAATPARGAAVDAVRACLERWPAVATAPLDARQEELRRRYLAHLEVPGALAKAGPPDHLTASALVLDPSGSSTLLVLHRRGGFWVQPGGHLEASDASTRDAALRELVEETGVPATLGDVSEVPADLDHHELPPAFGRCRSHLDVAHLVVLDPTSALAVSDESDDVAWWPLDALPDGAGGGPAVVPDLPARLRRAAAALAG</sequence>
<dbReference type="PANTHER" id="PTHR43736:SF1">
    <property type="entry name" value="DIHYDRONEOPTERIN TRIPHOSPHATE DIPHOSPHATASE"/>
    <property type="match status" value="1"/>
</dbReference>
<proteinExistence type="inferred from homology"/>
<dbReference type="AlphaFoldDB" id="A0A3N1HUF6"/>
<evidence type="ECO:0000259" key="2">
    <source>
        <dbReference type="PROSITE" id="PS51462"/>
    </source>
</evidence>
<dbReference type="PROSITE" id="PS51462">
    <property type="entry name" value="NUDIX"/>
    <property type="match status" value="1"/>
</dbReference>
<comment type="similarity">
    <text evidence="1">Belongs to the Nudix hydrolase family.</text>
</comment>